<dbReference type="InterPro" id="IPR036913">
    <property type="entry name" value="YegP-like_sf"/>
</dbReference>
<dbReference type="SUPFAM" id="SSF160113">
    <property type="entry name" value="YegP-like"/>
    <property type="match status" value="2"/>
</dbReference>
<name>A0A0A7S750_FRIPE</name>
<reference evidence="3 4" key="1">
    <citation type="journal article" date="2014" name="Appl. Environ. Microbiol.">
        <title>Gut symbionts from distinct hosts exhibit genotoxic activity via divergent colibactin biosynthetic pathways.</title>
        <authorList>
            <person name="Engel P."/>
            <person name="Vizcaino M.I."/>
            <person name="Crawford J.M."/>
        </authorList>
    </citation>
    <scope>NUCLEOTIDE SEQUENCE [LARGE SCALE GENOMIC DNA]</scope>
    <source>
        <strain evidence="3 4">PEB0191</strain>
    </source>
</reference>
<organism evidence="3 4">
    <name type="scientific">Frischella perrara</name>
    <dbReference type="NCBI Taxonomy" id="1267021"/>
    <lineage>
        <taxon>Bacteria</taxon>
        <taxon>Pseudomonadati</taxon>
        <taxon>Pseudomonadota</taxon>
        <taxon>Gammaproteobacteria</taxon>
        <taxon>Orbales</taxon>
        <taxon>Orbaceae</taxon>
        <taxon>Frischella</taxon>
    </lineage>
</organism>
<dbReference type="InterPro" id="IPR051141">
    <property type="entry name" value="UPF0339_domain"/>
</dbReference>
<feature type="domain" description="DUF1508" evidence="2">
    <location>
        <begin position="63"/>
        <end position="104"/>
    </location>
</feature>
<dbReference type="KEGG" id="fpp:FPB0191_01260"/>
<feature type="domain" description="DUF1508" evidence="2">
    <location>
        <begin position="12"/>
        <end position="53"/>
    </location>
</feature>
<protein>
    <recommendedName>
        <fullName evidence="2">DUF1508 domain-containing protein</fullName>
    </recommendedName>
</protein>
<evidence type="ECO:0000259" key="2">
    <source>
        <dbReference type="Pfam" id="PF07411"/>
    </source>
</evidence>
<gene>
    <name evidence="3" type="ORF">FPB0191_01260</name>
</gene>
<dbReference type="Pfam" id="PF07411">
    <property type="entry name" value="DUF1508"/>
    <property type="match status" value="2"/>
</dbReference>
<dbReference type="EMBL" id="CP009056">
    <property type="protein sequence ID" value="AJA45081.1"/>
    <property type="molecule type" value="Genomic_DNA"/>
</dbReference>
<proteinExistence type="inferred from homology"/>
<evidence type="ECO:0000313" key="4">
    <source>
        <dbReference type="Proteomes" id="UP000030901"/>
    </source>
</evidence>
<accession>A0A0A7S750</accession>
<evidence type="ECO:0000256" key="1">
    <source>
        <dbReference type="ARBA" id="ARBA00007576"/>
    </source>
</evidence>
<dbReference type="OrthoDB" id="9802792at2"/>
<dbReference type="PANTHER" id="PTHR40606:SF1">
    <property type="entry name" value="UPF0339 PROTEIN YEGP"/>
    <property type="match status" value="1"/>
</dbReference>
<dbReference type="Proteomes" id="UP000030901">
    <property type="component" value="Chromosome"/>
</dbReference>
<sequence>MSGKFEIFKSEKNHQFYFRLKASNGRIILQSEGYKTKASCLAAVKSVKKYATVEKAYHIQNLHFNLKSTSNGKIIGSSEKYSSNASLTNGIASVMKNAPTAIINDLTVKTS</sequence>
<evidence type="ECO:0000313" key="3">
    <source>
        <dbReference type="EMBL" id="AJA45081.1"/>
    </source>
</evidence>
<dbReference type="RefSeq" id="WP_039104766.1">
    <property type="nucleotide sequence ID" value="NZ_CAMLJH010000005.1"/>
</dbReference>
<dbReference type="InterPro" id="IPR010879">
    <property type="entry name" value="DUF1508"/>
</dbReference>
<dbReference type="STRING" id="1267021.FPB0191_01260"/>
<keyword evidence="4" id="KW-1185">Reference proteome</keyword>
<dbReference type="PANTHER" id="PTHR40606">
    <property type="match status" value="1"/>
</dbReference>
<dbReference type="AlphaFoldDB" id="A0A0A7S750"/>
<dbReference type="Gene3D" id="2.30.29.80">
    <property type="match status" value="1"/>
</dbReference>
<dbReference type="HOGENOM" id="CLU_163886_0_0_6"/>
<comment type="similarity">
    <text evidence="1">Belongs to the UPF0339 family. Duplicated subfamily.</text>
</comment>